<name>A0A814LC73_ADIRI</name>
<dbReference type="GO" id="GO:0008061">
    <property type="term" value="F:chitin binding"/>
    <property type="evidence" value="ECO:0007669"/>
    <property type="project" value="InterPro"/>
</dbReference>
<organism evidence="3 4">
    <name type="scientific">Adineta ricciae</name>
    <name type="common">Rotifer</name>
    <dbReference type="NCBI Taxonomy" id="249248"/>
    <lineage>
        <taxon>Eukaryota</taxon>
        <taxon>Metazoa</taxon>
        <taxon>Spiralia</taxon>
        <taxon>Gnathifera</taxon>
        <taxon>Rotifera</taxon>
        <taxon>Eurotatoria</taxon>
        <taxon>Bdelloidea</taxon>
        <taxon>Adinetida</taxon>
        <taxon>Adinetidae</taxon>
        <taxon>Adineta</taxon>
    </lineage>
</organism>
<evidence type="ECO:0000313" key="3">
    <source>
        <dbReference type="EMBL" id="CAF1061408.1"/>
    </source>
</evidence>
<evidence type="ECO:0000313" key="4">
    <source>
        <dbReference type="Proteomes" id="UP000663828"/>
    </source>
</evidence>
<dbReference type="PROSITE" id="PS50940">
    <property type="entry name" value="CHIT_BIND_II"/>
    <property type="match status" value="1"/>
</dbReference>
<keyword evidence="1" id="KW-0732">Signal</keyword>
<dbReference type="InterPro" id="IPR002557">
    <property type="entry name" value="Chitin-bd_dom"/>
</dbReference>
<evidence type="ECO:0000259" key="2">
    <source>
        <dbReference type="PROSITE" id="PS50940"/>
    </source>
</evidence>
<proteinExistence type="predicted"/>
<dbReference type="InterPro" id="IPR036508">
    <property type="entry name" value="Chitin-bd_dom_sf"/>
</dbReference>
<dbReference type="EMBL" id="CAJNOR010001035">
    <property type="protein sequence ID" value="CAF1061408.1"/>
    <property type="molecule type" value="Genomic_DNA"/>
</dbReference>
<feature type="signal peptide" evidence="1">
    <location>
        <begin position="1"/>
        <end position="21"/>
    </location>
</feature>
<keyword evidence="4" id="KW-1185">Reference proteome</keyword>
<dbReference type="Proteomes" id="UP000663828">
    <property type="component" value="Unassembled WGS sequence"/>
</dbReference>
<reference evidence="3" key="1">
    <citation type="submission" date="2021-02" db="EMBL/GenBank/DDBJ databases">
        <authorList>
            <person name="Nowell W R."/>
        </authorList>
    </citation>
    <scope>NUCLEOTIDE SEQUENCE</scope>
</reference>
<feature type="domain" description="Chitin-binding type-2" evidence="2">
    <location>
        <begin position="279"/>
        <end position="337"/>
    </location>
</feature>
<dbReference type="SUPFAM" id="SSF57625">
    <property type="entry name" value="Invertebrate chitin-binding proteins"/>
    <property type="match status" value="1"/>
</dbReference>
<comment type="caution">
    <text evidence="3">The sequence shown here is derived from an EMBL/GenBank/DDBJ whole genome shotgun (WGS) entry which is preliminary data.</text>
</comment>
<feature type="chain" id="PRO_5032380269" description="Chitin-binding type-2 domain-containing protein" evidence="1">
    <location>
        <begin position="22"/>
        <end position="338"/>
    </location>
</feature>
<gene>
    <name evidence="3" type="ORF">XAT740_LOCUS16306</name>
</gene>
<protein>
    <recommendedName>
        <fullName evidence="2">Chitin-binding type-2 domain-containing protein</fullName>
    </recommendedName>
</protein>
<dbReference type="GO" id="GO:0005576">
    <property type="term" value="C:extracellular region"/>
    <property type="evidence" value="ECO:0007669"/>
    <property type="project" value="InterPro"/>
</dbReference>
<dbReference type="Gene3D" id="2.170.140.10">
    <property type="entry name" value="Chitin binding domain"/>
    <property type="match status" value="1"/>
</dbReference>
<evidence type="ECO:0000256" key="1">
    <source>
        <dbReference type="SAM" id="SignalP"/>
    </source>
</evidence>
<dbReference type="AlphaFoldDB" id="A0A814LC73"/>
<sequence length="338" mass="38268">MAGITLILLSIIILLNENLHALPPINFTDTILTNRMIEALSEALLARDGQELSPFQQLRQQLYHQQQAAEQQNQQHIYQPQPQLYPQAYPEQQQQQQQQNQQFYPQYLSEQQQQQLYQQQFLDQQTLNQQLFQQPVPLSSPPEQQLPQANQQTYPYEQKPSQPVQQNYVPEQKLPQPAQSNYLPDQAQPQQVVNSDSRGYYYPYPYQNINWYNFASLWPNVASGQANAAVPSTGAVVEAAGLSTSAGCPVGFCPKGATCSQLSGQWQCGCSTNDCIGIANPCGVFGQYYFPYYPDATRFIQCDQTGVFWIRRCAPGTIFDPKISVCNYPPVVVETGKK</sequence>
<dbReference type="Pfam" id="PF01607">
    <property type="entry name" value="CBM_14"/>
    <property type="match status" value="1"/>
</dbReference>
<accession>A0A814LC73</accession>